<dbReference type="Proteomes" id="UP000003779">
    <property type="component" value="Chromosome"/>
</dbReference>
<reference evidence="1 2" key="1">
    <citation type="journal article" date="2012" name="J. Bacteriol.">
        <title>Whole-Genome Sequence of Nocardiopsis alba Strain ATCC BAA-2165, Associated with Honeybees.</title>
        <authorList>
            <person name="Qiao J."/>
            <person name="Chen L."/>
            <person name="Li Y."/>
            <person name="Wang J."/>
            <person name="Zhang W."/>
            <person name="Chen S."/>
        </authorList>
    </citation>
    <scope>NUCLEOTIDE SEQUENCE [LARGE SCALE GENOMIC DNA]</scope>
    <source>
        <strain evidence="2">ATCC BAA-2165 / BE74</strain>
    </source>
</reference>
<name>J7L6A5_NOCAA</name>
<evidence type="ECO:0000313" key="1">
    <source>
        <dbReference type="EMBL" id="AFR06314.1"/>
    </source>
</evidence>
<gene>
    <name evidence="1" type="ordered locus">B005_2241</name>
</gene>
<organism evidence="1 2">
    <name type="scientific">Nocardiopsis alba (strain ATCC BAA-2165 / BE74)</name>
    <dbReference type="NCBI Taxonomy" id="1205910"/>
    <lineage>
        <taxon>Bacteria</taxon>
        <taxon>Bacillati</taxon>
        <taxon>Actinomycetota</taxon>
        <taxon>Actinomycetes</taxon>
        <taxon>Streptosporangiales</taxon>
        <taxon>Nocardiopsidaceae</taxon>
        <taxon>Nocardiopsis</taxon>
    </lineage>
</organism>
<dbReference type="EMBL" id="CP003788">
    <property type="protein sequence ID" value="AFR06314.1"/>
    <property type="molecule type" value="Genomic_DNA"/>
</dbReference>
<evidence type="ECO:0000313" key="2">
    <source>
        <dbReference type="Proteomes" id="UP000003779"/>
    </source>
</evidence>
<reference evidence="2" key="2">
    <citation type="submission" date="2012-08" db="EMBL/GenBank/DDBJ databases">
        <title>Whole-genome sequence of Nocardiopsis alba strain ATCC BAA-2165 associated with honeybees.</title>
        <authorList>
            <person name="Qiao J."/>
            <person name="Chen L."/>
            <person name="Li Y."/>
            <person name="Wang J."/>
            <person name="Zhang W."/>
            <person name="Chen S."/>
        </authorList>
    </citation>
    <scope>NUCLEOTIDE SEQUENCE [LARGE SCALE GENOMIC DNA]</scope>
    <source>
        <strain evidence="2">ATCC BAA-2165 / BE74</strain>
    </source>
</reference>
<sequence>MYQDDLKARDEWEEICHRLAEETTAGPTKAMALIDRIFIESTVDDSGDSLVRAGEISTEDLASRPWYWRRRPKDAPWVEKDH</sequence>
<dbReference type="KEGG" id="nal:B005_2241"/>
<proteinExistence type="predicted"/>
<dbReference type="HOGENOM" id="CLU_2554854_0_0_11"/>
<accession>J7L6A5</accession>
<protein>
    <submittedName>
        <fullName evidence="1">Uncharacterized protein</fullName>
    </submittedName>
</protein>
<dbReference type="AlphaFoldDB" id="J7L6A5"/>